<dbReference type="eggNOG" id="KOG0911">
    <property type="taxonomic scope" value="Eukaryota"/>
</dbReference>
<dbReference type="SUPFAM" id="SSF52833">
    <property type="entry name" value="Thioredoxin-like"/>
    <property type="match status" value="1"/>
</dbReference>
<keyword evidence="3" id="KW-0408">Iron</keyword>
<dbReference type="Pfam" id="PF00462">
    <property type="entry name" value="Glutaredoxin"/>
    <property type="match status" value="1"/>
</dbReference>
<evidence type="ECO:0000256" key="1">
    <source>
        <dbReference type="ARBA" id="ARBA00022714"/>
    </source>
</evidence>
<evidence type="ECO:0000256" key="4">
    <source>
        <dbReference type="ARBA" id="ARBA00023014"/>
    </source>
</evidence>
<evidence type="ECO:0000313" key="7">
    <source>
        <dbReference type="EMBL" id="EAN32477.1"/>
    </source>
</evidence>
<dbReference type="InterPro" id="IPR002109">
    <property type="entry name" value="Glutaredoxin"/>
</dbReference>
<evidence type="ECO:0000313" key="8">
    <source>
        <dbReference type="Proteomes" id="UP000001949"/>
    </source>
</evidence>
<proteinExistence type="predicted"/>
<feature type="domain" description="Glutaredoxin" evidence="6">
    <location>
        <begin position="88"/>
        <end position="152"/>
    </location>
</feature>
<dbReference type="InterPro" id="IPR004480">
    <property type="entry name" value="Monothiol_GRX-rel"/>
</dbReference>
<reference evidence="7 8" key="1">
    <citation type="journal article" date="2005" name="Science">
        <title>Genome sequence of Theileria parva, a bovine pathogen that transforms lymphocytes.</title>
        <authorList>
            <person name="Gardner M.J."/>
            <person name="Bishop R."/>
            <person name="Shah T."/>
            <person name="de Villiers E.P."/>
            <person name="Carlton J.M."/>
            <person name="Hall N."/>
            <person name="Ren Q."/>
            <person name="Paulsen I.T."/>
            <person name="Pain A."/>
            <person name="Berriman M."/>
            <person name="Wilson R.J.M."/>
            <person name="Sato S."/>
            <person name="Ralph S.A."/>
            <person name="Mann D.J."/>
            <person name="Xiong Z."/>
            <person name="Shallom S.J."/>
            <person name="Weidman J."/>
            <person name="Jiang L."/>
            <person name="Lynn J."/>
            <person name="Weaver B."/>
            <person name="Shoaibi A."/>
            <person name="Domingo A.R."/>
            <person name="Wasawo D."/>
            <person name="Crabtree J."/>
            <person name="Wortman J.R."/>
            <person name="Haas B."/>
            <person name="Angiuoli S.V."/>
            <person name="Creasy T.H."/>
            <person name="Lu C."/>
            <person name="Suh B."/>
            <person name="Silva J.C."/>
            <person name="Utterback T.R."/>
            <person name="Feldblyum T.V."/>
            <person name="Pertea M."/>
            <person name="Allen J."/>
            <person name="Nierman W.C."/>
            <person name="Taracha E.L.N."/>
            <person name="Salzberg S.L."/>
            <person name="White O.R."/>
            <person name="Fitzhugh H.A."/>
            <person name="Morzaria S."/>
            <person name="Venter J.C."/>
            <person name="Fraser C.M."/>
            <person name="Nene V."/>
        </authorList>
    </citation>
    <scope>NUCLEOTIDE SEQUENCE [LARGE SCALE GENOMIC DNA]</scope>
    <source>
        <strain evidence="7 8">Muguga</strain>
    </source>
</reference>
<evidence type="ECO:0000256" key="3">
    <source>
        <dbReference type="ARBA" id="ARBA00023004"/>
    </source>
</evidence>
<dbReference type="EMBL" id="AAGK01000002">
    <property type="protein sequence ID" value="EAN32477.1"/>
    <property type="molecule type" value="Genomic_DNA"/>
</dbReference>
<dbReference type="VEuPathDB" id="PiroplasmaDB:TpMuguga_02g00196"/>
<keyword evidence="8" id="KW-1185">Reference proteome</keyword>
<protein>
    <recommendedName>
        <fullName evidence="6">Glutaredoxin domain-containing protein</fullName>
    </recommendedName>
</protein>
<sequence>MNLSSKEEVENLVKSITGKIVLLVLEDDEPSSKHLMDVAENLAKNSSLVNSLEGCVTSVLVNFVRGWAFKTRETTLDKIKRLLREHPVLLFMKGDKAEPFCRFSRAVVNMLNSSGVRFEGYNIFDDPNLREELKTYSNWPTYPQLYVNGNLIGGHDIIKELYETNTLRKEFPPEYLT</sequence>
<keyword evidence="2" id="KW-0479">Metal-binding</keyword>
<dbReference type="CDD" id="cd03028">
    <property type="entry name" value="GRX_PICOT_like"/>
    <property type="match status" value="1"/>
</dbReference>
<dbReference type="InParanoid" id="Q4N5U6"/>
<dbReference type="Gene3D" id="3.40.30.10">
    <property type="entry name" value="Glutaredoxin"/>
    <property type="match status" value="1"/>
</dbReference>
<organism evidence="7 8">
    <name type="scientific">Theileria parva</name>
    <name type="common">East coast fever infection agent</name>
    <dbReference type="NCBI Taxonomy" id="5875"/>
    <lineage>
        <taxon>Eukaryota</taxon>
        <taxon>Sar</taxon>
        <taxon>Alveolata</taxon>
        <taxon>Apicomplexa</taxon>
        <taxon>Aconoidasida</taxon>
        <taxon>Piroplasmida</taxon>
        <taxon>Theileriidae</taxon>
        <taxon>Theileria</taxon>
    </lineage>
</organism>
<name>Q4N5U6_THEPA</name>
<gene>
    <name evidence="7" type="ordered locus">TP02_0196</name>
</gene>
<dbReference type="PANTHER" id="PTHR10293:SF72">
    <property type="entry name" value="MONOTHIOL GLUTAREDOXIN-S14, CHLOROPLASTIC"/>
    <property type="match status" value="1"/>
</dbReference>
<dbReference type="AlphaFoldDB" id="Q4N5U6"/>
<keyword evidence="5" id="KW-0676">Redox-active center</keyword>
<keyword evidence="4" id="KW-0411">Iron-sulfur</keyword>
<evidence type="ECO:0000256" key="2">
    <source>
        <dbReference type="ARBA" id="ARBA00022723"/>
    </source>
</evidence>
<dbReference type="FunCoup" id="Q4N5U6">
    <property type="interactions" value="40"/>
</dbReference>
<evidence type="ECO:0000259" key="6">
    <source>
        <dbReference type="Pfam" id="PF00462"/>
    </source>
</evidence>
<dbReference type="STRING" id="5875.Q4N5U6"/>
<dbReference type="PANTHER" id="PTHR10293">
    <property type="entry name" value="GLUTAREDOXIN FAMILY MEMBER"/>
    <property type="match status" value="1"/>
</dbReference>
<accession>Q4N5U6</accession>
<comment type="caution">
    <text evidence="7">The sequence shown here is derived from an EMBL/GenBank/DDBJ whole genome shotgun (WGS) entry which is preliminary data.</text>
</comment>
<dbReference type="InterPro" id="IPR036249">
    <property type="entry name" value="Thioredoxin-like_sf"/>
</dbReference>
<dbReference type="GO" id="GO:0046872">
    <property type="term" value="F:metal ion binding"/>
    <property type="evidence" value="ECO:0007669"/>
    <property type="project" value="UniProtKB-KW"/>
</dbReference>
<dbReference type="GO" id="GO:0051537">
    <property type="term" value="F:2 iron, 2 sulfur cluster binding"/>
    <property type="evidence" value="ECO:0007669"/>
    <property type="project" value="UniProtKB-KW"/>
</dbReference>
<keyword evidence="1" id="KW-0001">2Fe-2S</keyword>
<dbReference type="InterPro" id="IPR033658">
    <property type="entry name" value="GRX_PICOT-like"/>
</dbReference>
<dbReference type="PROSITE" id="PS51354">
    <property type="entry name" value="GLUTAREDOXIN_2"/>
    <property type="match status" value="1"/>
</dbReference>
<dbReference type="KEGG" id="tpv:TP02_0196"/>
<dbReference type="OMA" id="FEGYNIF"/>
<dbReference type="Proteomes" id="UP000001949">
    <property type="component" value="Unassembled WGS sequence"/>
</dbReference>
<evidence type="ECO:0000256" key="5">
    <source>
        <dbReference type="ARBA" id="ARBA00023284"/>
    </source>
</evidence>